<dbReference type="PROSITE" id="PS51462">
    <property type="entry name" value="NUDIX"/>
    <property type="match status" value="1"/>
</dbReference>
<keyword evidence="3" id="KW-0460">Magnesium</keyword>
<dbReference type="CDD" id="cd04664">
    <property type="entry name" value="NUDIX_DHNTPase_like"/>
    <property type="match status" value="1"/>
</dbReference>
<dbReference type="RefSeq" id="WP_160181775.1">
    <property type="nucleotide sequence ID" value="NZ_CP047656.1"/>
</dbReference>
<organism evidence="5 6">
    <name type="scientific">Paraglaciecola mesophila</name>
    <dbReference type="NCBI Taxonomy" id="197222"/>
    <lineage>
        <taxon>Bacteria</taxon>
        <taxon>Pseudomonadati</taxon>
        <taxon>Pseudomonadota</taxon>
        <taxon>Gammaproteobacteria</taxon>
        <taxon>Alteromonadales</taxon>
        <taxon>Alteromonadaceae</taxon>
        <taxon>Paraglaciecola</taxon>
    </lineage>
</organism>
<evidence type="ECO:0000256" key="2">
    <source>
        <dbReference type="PIRSR" id="PIRSR603564-1"/>
    </source>
</evidence>
<dbReference type="AlphaFoldDB" id="A0A857JRY4"/>
<dbReference type="PANTHER" id="PTHR21340">
    <property type="entry name" value="DIADENOSINE 5,5-P1,P4-TETRAPHOSPHATE PYROPHOSPHOHYDROLASE MUTT"/>
    <property type="match status" value="1"/>
</dbReference>
<dbReference type="Gene3D" id="3.90.79.10">
    <property type="entry name" value="Nucleoside Triphosphate Pyrophosphohydrolase"/>
    <property type="match status" value="1"/>
</dbReference>
<dbReference type="GO" id="GO:0004081">
    <property type="term" value="F:bis(5'-nucleosyl)-tetraphosphatase (asymmetrical) activity"/>
    <property type="evidence" value="ECO:0007669"/>
    <property type="project" value="TreeGrafter"/>
</dbReference>
<dbReference type="GO" id="GO:0046656">
    <property type="term" value="P:folic acid biosynthetic process"/>
    <property type="evidence" value="ECO:0007669"/>
    <property type="project" value="InterPro"/>
</dbReference>
<dbReference type="PRINTS" id="PR01404">
    <property type="entry name" value="NPPPHYDRLASE"/>
</dbReference>
<keyword evidence="6" id="KW-1185">Reference proteome</keyword>
<dbReference type="InterPro" id="IPR003564">
    <property type="entry name" value="DHNTPase"/>
</dbReference>
<dbReference type="GO" id="GO:0046872">
    <property type="term" value="F:metal ion binding"/>
    <property type="evidence" value="ECO:0007669"/>
    <property type="project" value="UniProtKB-KW"/>
</dbReference>
<dbReference type="InterPro" id="IPR000086">
    <property type="entry name" value="NUDIX_hydrolase_dom"/>
</dbReference>
<evidence type="ECO:0000313" key="6">
    <source>
        <dbReference type="Proteomes" id="UP000464524"/>
    </source>
</evidence>
<dbReference type="EMBL" id="CP047656">
    <property type="protein sequence ID" value="QHJ13697.1"/>
    <property type="molecule type" value="Genomic_DNA"/>
</dbReference>
<evidence type="ECO:0000259" key="4">
    <source>
        <dbReference type="PROSITE" id="PS51462"/>
    </source>
</evidence>
<dbReference type="OrthoDB" id="7066556at2"/>
<dbReference type="InterPro" id="IPR020084">
    <property type="entry name" value="NUDIX_hydrolase_CS"/>
</dbReference>
<feature type="domain" description="Nudix hydrolase" evidence="4">
    <location>
        <begin position="4"/>
        <end position="144"/>
    </location>
</feature>
<keyword evidence="3" id="KW-0479">Metal-binding</keyword>
<dbReference type="PANTHER" id="PTHR21340:SF0">
    <property type="entry name" value="BIS(5'-NUCLEOSYL)-TETRAPHOSPHATASE [ASYMMETRICAL]"/>
    <property type="match status" value="1"/>
</dbReference>
<dbReference type="EC" id="3.6.1.67" evidence="5"/>
<proteinExistence type="predicted"/>
<feature type="binding site" evidence="2">
    <location>
        <position position="133"/>
    </location>
    <ligand>
        <name>substrate</name>
    </ligand>
</feature>
<comment type="cofactor">
    <cofactor evidence="3">
        <name>Mg(2+)</name>
        <dbReference type="ChEBI" id="CHEBI:18420"/>
    </cofactor>
    <text evidence="3">Binds 1 Mg(2+) ion per subunit.</text>
</comment>
<feature type="binding site" evidence="3">
    <location>
        <position position="58"/>
    </location>
    <ligand>
        <name>Mg(2+)</name>
        <dbReference type="ChEBI" id="CHEBI:18420"/>
    </ligand>
</feature>
<dbReference type="GO" id="GO:0019177">
    <property type="term" value="F:dihydroneopterin triphosphate pyrophosphohydrolase activity"/>
    <property type="evidence" value="ECO:0007669"/>
    <property type="project" value="UniProtKB-EC"/>
</dbReference>
<protein>
    <submittedName>
        <fullName evidence="5">Dihydroneopterin triphosphate diphosphatase</fullName>
        <ecNumber evidence="5">3.6.1.67</ecNumber>
    </submittedName>
</protein>
<feature type="binding site" evidence="3">
    <location>
        <position position="54"/>
    </location>
    <ligand>
        <name>Mg(2+)</name>
        <dbReference type="ChEBI" id="CHEBI:18420"/>
    </ligand>
</feature>
<dbReference type="Proteomes" id="UP000464524">
    <property type="component" value="Chromosome"/>
</dbReference>
<evidence type="ECO:0000256" key="1">
    <source>
        <dbReference type="ARBA" id="ARBA00022801"/>
    </source>
</evidence>
<dbReference type="GO" id="GO:0008828">
    <property type="term" value="F:dATP diphosphatase activity"/>
    <property type="evidence" value="ECO:0007669"/>
    <property type="project" value="InterPro"/>
</dbReference>
<keyword evidence="1 5" id="KW-0378">Hydrolase</keyword>
<dbReference type="InterPro" id="IPR051325">
    <property type="entry name" value="Nudix_hydrolase_domain"/>
</dbReference>
<name>A0A857JRY4_9ALTE</name>
<dbReference type="KEGG" id="pmes:FX988_03968"/>
<dbReference type="GO" id="GO:0006167">
    <property type="term" value="P:AMP biosynthetic process"/>
    <property type="evidence" value="ECO:0007669"/>
    <property type="project" value="TreeGrafter"/>
</dbReference>
<feature type="binding site" evidence="2">
    <location>
        <position position="27"/>
    </location>
    <ligand>
        <name>substrate</name>
    </ligand>
</feature>
<feature type="binding site" evidence="3">
    <location>
        <position position="115"/>
    </location>
    <ligand>
        <name>Mg(2+)</name>
        <dbReference type="ChEBI" id="CHEBI:18420"/>
    </ligand>
</feature>
<evidence type="ECO:0000256" key="3">
    <source>
        <dbReference type="PIRSR" id="PIRSR603564-2"/>
    </source>
</evidence>
<gene>
    <name evidence="5" type="ORF">FX988_03968</name>
</gene>
<sequence length="151" mass="17679">MKHAYRRPESALVVIYDRQGRVLVMQRQDDPEFWQSVTGTLEVGELAFNTALREVREETGIDIQKAGYLLTDHRHTNQFAIRDIWQHRYPPGTPFNTEHVFSVQVAGDDQIILTEHLHYLWLDKISAMEKVWSDTNRLAIKDCVPDRFMPT</sequence>
<evidence type="ECO:0000313" key="5">
    <source>
        <dbReference type="EMBL" id="QHJ13697.1"/>
    </source>
</evidence>
<accession>A0A857JRY4</accession>
<dbReference type="Pfam" id="PF00293">
    <property type="entry name" value="NUDIX"/>
    <property type="match status" value="1"/>
</dbReference>
<feature type="binding site" evidence="2">
    <location>
        <position position="38"/>
    </location>
    <ligand>
        <name>substrate</name>
    </ligand>
</feature>
<dbReference type="GO" id="GO:0006754">
    <property type="term" value="P:ATP biosynthetic process"/>
    <property type="evidence" value="ECO:0007669"/>
    <property type="project" value="TreeGrafter"/>
</dbReference>
<dbReference type="NCBIfam" id="NF006961">
    <property type="entry name" value="PRK09438.1"/>
    <property type="match status" value="1"/>
</dbReference>
<reference evidence="5 6" key="1">
    <citation type="submission" date="2019-12" db="EMBL/GenBank/DDBJ databases">
        <title>Genome sequencing and assembly of endphytes of Porphyra tenera.</title>
        <authorList>
            <person name="Park J.M."/>
            <person name="Shin R."/>
            <person name="Jo S.H."/>
        </authorList>
    </citation>
    <scope>NUCLEOTIDE SEQUENCE [LARGE SCALE GENOMIC DNA]</scope>
    <source>
        <strain evidence="5 6">GPM4</strain>
    </source>
</reference>
<dbReference type="InterPro" id="IPR015797">
    <property type="entry name" value="NUDIX_hydrolase-like_dom_sf"/>
</dbReference>
<dbReference type="SUPFAM" id="SSF55811">
    <property type="entry name" value="Nudix"/>
    <property type="match status" value="1"/>
</dbReference>
<dbReference type="PROSITE" id="PS00893">
    <property type="entry name" value="NUDIX_BOX"/>
    <property type="match status" value="1"/>
</dbReference>